<feature type="compositionally biased region" description="Low complexity" evidence="1">
    <location>
        <begin position="366"/>
        <end position="402"/>
    </location>
</feature>
<keyword evidence="2" id="KW-0812">Transmembrane</keyword>
<feature type="transmembrane region" description="Helical" evidence="2">
    <location>
        <begin position="688"/>
        <end position="709"/>
    </location>
</feature>
<dbReference type="PANTHER" id="PTHR42736">
    <property type="entry name" value="PROTEIN-GLUTAMINE GAMMA-GLUTAMYLTRANSFERASE"/>
    <property type="match status" value="1"/>
</dbReference>
<keyword evidence="2" id="KW-0472">Membrane</keyword>
<feature type="domain" description="Transglutaminase-like" evidence="3">
    <location>
        <begin position="556"/>
        <end position="625"/>
    </location>
</feature>
<feature type="region of interest" description="Disordered" evidence="1">
    <location>
        <begin position="199"/>
        <end position="225"/>
    </location>
</feature>
<dbReference type="SMART" id="SM00460">
    <property type="entry name" value="TGc"/>
    <property type="match status" value="1"/>
</dbReference>
<name>A0ABQ2LP58_9MICC</name>
<comment type="caution">
    <text evidence="4">The sequence shown here is derived from an EMBL/GenBank/DDBJ whole genome shotgun (WGS) entry which is preliminary data.</text>
</comment>
<evidence type="ECO:0000256" key="1">
    <source>
        <dbReference type="SAM" id="MobiDB-lite"/>
    </source>
</evidence>
<proteinExistence type="predicted"/>
<protein>
    <submittedName>
        <fullName evidence="4">Transglutaminase</fullName>
    </submittedName>
</protein>
<keyword evidence="2" id="KW-1133">Transmembrane helix</keyword>
<dbReference type="InterPro" id="IPR038765">
    <property type="entry name" value="Papain-like_cys_pep_sf"/>
</dbReference>
<feature type="transmembrane region" description="Helical" evidence="2">
    <location>
        <begin position="127"/>
        <end position="149"/>
    </location>
</feature>
<dbReference type="Pfam" id="PF01841">
    <property type="entry name" value="Transglut_core"/>
    <property type="match status" value="1"/>
</dbReference>
<evidence type="ECO:0000313" key="4">
    <source>
        <dbReference type="EMBL" id="GGO41284.1"/>
    </source>
</evidence>
<keyword evidence="5" id="KW-1185">Reference proteome</keyword>
<evidence type="ECO:0000313" key="5">
    <source>
        <dbReference type="Proteomes" id="UP000642509"/>
    </source>
</evidence>
<organism evidence="4 5">
    <name type="scientific">Citricoccus zhacaiensis</name>
    <dbReference type="NCBI Taxonomy" id="489142"/>
    <lineage>
        <taxon>Bacteria</taxon>
        <taxon>Bacillati</taxon>
        <taxon>Actinomycetota</taxon>
        <taxon>Actinomycetes</taxon>
        <taxon>Micrococcales</taxon>
        <taxon>Micrococcaceae</taxon>
        <taxon>Citricoccus</taxon>
    </lineage>
</organism>
<feature type="transmembrane region" description="Helical" evidence="2">
    <location>
        <begin position="161"/>
        <end position="189"/>
    </location>
</feature>
<feature type="region of interest" description="Disordered" evidence="1">
    <location>
        <begin position="359"/>
        <end position="406"/>
    </location>
</feature>
<dbReference type="EMBL" id="BMLQ01000001">
    <property type="protein sequence ID" value="GGO41284.1"/>
    <property type="molecule type" value="Genomic_DNA"/>
</dbReference>
<evidence type="ECO:0000259" key="3">
    <source>
        <dbReference type="SMART" id="SM00460"/>
    </source>
</evidence>
<dbReference type="InterPro" id="IPR021878">
    <property type="entry name" value="TgpA_N"/>
</dbReference>
<dbReference type="PANTHER" id="PTHR42736:SF1">
    <property type="entry name" value="PROTEIN-GLUTAMINE GAMMA-GLUTAMYLTRANSFERASE"/>
    <property type="match status" value="1"/>
</dbReference>
<feature type="compositionally biased region" description="Acidic residues" evidence="1">
    <location>
        <begin position="663"/>
        <end position="673"/>
    </location>
</feature>
<sequence length="880" mass="89571">MTAARQLLRTVWLPAVLVAVLVLSAAVAVDAAFRAPVAAWLGPAAGPAVVGLGAAAVVRSLGPRMLRPLLAGLLAAGWFWSRQWWPETLMVGLVPQPETLASIATSTAELRETIWTGTIPVETSAPLLAGVGAVLALTALVTDAIAVGLRCPAIAGLPPLALIAGAAAITAGSTPWPALALAAAAWLGLLAADTGSRASSPSAGAVGVESASTGGTADAEGRRTAGGRRAAGWGWTAGGRWAAGWGTVAAAGVAVGALIVAQLTLPFLSAGLAPEGQRFILGQGTGPVNPAADLSQELRSGQGYAGITYETDDGLGVYLRTAVVDDVMASPWDANPPQYAGDPTNTSFYPAAAHLAEIEGGDGGDASDVNDVSDVSDVSDGVNAGDAAGTDGTEGTADTGEGSAPPSWDLVSLTLDGWAGNWAPLPDQTVAIEPTVGEWGWQVDPTTFSAYRQEASPVDISYQTAVLPLDLTFEELADRAGAIAPQGVYNRWGADPALEGSAVQELAEDLTAGTDNPVEQAVALQDHLLSDEFTYSETAPVEQGYDGSGLELTEQFLEAGAGYCIHFASAMVMMAQSVDIPARVVVGYAPVGAVDGRHRVTADRAHAWPELYIDQVGWVPFEPTQSVGRVPSYAQSEDTAEPTASPDPSVEGQGASPSPSASEEPESPGDDAGPDAADGPGTPGAPGVSVGVLLALAGTIFAVTLLLVLPRGLRQRRRQTRLSAGSAPQAWAEVEDTAVDLDLGRKPHESEQAFIARVTAVAELSGASAVAVMAGMAGMAGVAGDPPDLEAAGVAEGPPDLDAAGVAEGPPCLEAAADTLVEAITWHRYAPEGTPPPAGAEDVAAAARMIIAGLEHAADPAGRRRARWFPRSLVPESLRR</sequence>
<dbReference type="Proteomes" id="UP000642509">
    <property type="component" value="Unassembled WGS sequence"/>
</dbReference>
<dbReference type="InterPro" id="IPR002931">
    <property type="entry name" value="Transglutaminase-like"/>
</dbReference>
<reference evidence="5" key="1">
    <citation type="journal article" date="2019" name="Int. J. Syst. Evol. Microbiol.">
        <title>The Global Catalogue of Microorganisms (GCM) 10K type strain sequencing project: providing services to taxonomists for standard genome sequencing and annotation.</title>
        <authorList>
            <consortium name="The Broad Institute Genomics Platform"/>
            <consortium name="The Broad Institute Genome Sequencing Center for Infectious Disease"/>
            <person name="Wu L."/>
            <person name="Ma J."/>
        </authorList>
    </citation>
    <scope>NUCLEOTIDE SEQUENCE [LARGE SCALE GENOMIC DNA]</scope>
    <source>
        <strain evidence="5">CGMCC 1.7064</strain>
    </source>
</reference>
<dbReference type="InterPro" id="IPR052901">
    <property type="entry name" value="Bact_TGase-like"/>
</dbReference>
<feature type="transmembrane region" description="Helical" evidence="2">
    <location>
        <begin position="38"/>
        <end position="58"/>
    </location>
</feature>
<dbReference type="Gene3D" id="3.10.620.30">
    <property type="match status" value="1"/>
</dbReference>
<gene>
    <name evidence="4" type="ORF">GCM10010977_04980</name>
</gene>
<dbReference type="Pfam" id="PF11992">
    <property type="entry name" value="TgpA_N"/>
    <property type="match status" value="1"/>
</dbReference>
<dbReference type="RefSeq" id="WP_188803817.1">
    <property type="nucleotide sequence ID" value="NZ_BAAAOU010000003.1"/>
</dbReference>
<evidence type="ECO:0000256" key="2">
    <source>
        <dbReference type="SAM" id="Phobius"/>
    </source>
</evidence>
<dbReference type="SUPFAM" id="SSF54001">
    <property type="entry name" value="Cysteine proteinases"/>
    <property type="match status" value="1"/>
</dbReference>
<feature type="region of interest" description="Disordered" evidence="1">
    <location>
        <begin position="629"/>
        <end position="684"/>
    </location>
</feature>
<accession>A0ABQ2LP58</accession>